<evidence type="ECO:0000313" key="19">
    <source>
        <dbReference type="EMBL" id="EDO36653.1"/>
    </source>
</evidence>
<keyword evidence="9" id="KW-0067">ATP-binding</keyword>
<dbReference type="GO" id="GO:0003997">
    <property type="term" value="F:acyl-CoA oxidase activity"/>
    <property type="evidence" value="ECO:0000318"/>
    <property type="project" value="GO_Central"/>
</dbReference>
<keyword evidence="6" id="KW-0547">Nucleotide-binding</keyword>
<feature type="domain" description="Acyl-CoA oxidase C-alpha1" evidence="18">
    <location>
        <begin position="278"/>
        <end position="439"/>
    </location>
</feature>
<comment type="cofactor">
    <cofactor evidence="1">
        <name>FAD</name>
        <dbReference type="ChEBI" id="CHEBI:57692"/>
    </cofactor>
</comment>
<sequence>MNPDIARERSQASFSVQELINLLDGGKQNTERRRYVESLLSQEPLFQKEQDFFLSREEAFDLVGQRALRVFQIVKENKITSREDNRHLSRGIDLTLPSDLHRVMFMPTIKLMGTKEQQEKWLPLAEMHQILGTFAQTELGHGTFVRGLETTATYDKQTQQFVLHSPSLTASKWWPGNLGHSTNYCIVVARLIIDDKEYGLHYFLLQTRDLKTHQPLPGVTIGEIGPKTSRYYNVNDNGFLLLDHVRVPREQMLMGLAQVNSKGEFIRKSSKGGEKAVYAPMMLIRAGIPFNVFYQLSRAMTIAIRYSTVRRQSEIKPGHGEVQILDYKSQQDKLFPGLALAYATWFAASGVYKEFLNQSENWSKGNFSFLQELHALTSGMKAFSTSRALGQVETCRLACGGHGFSAFSNLPELHDLISAGCTYEGENTVLMLQVARFLVKCVAKGRNGSDLHSTVTYLKGAGSKGTFHTTADEFLDPRVQVELYREASFRLVTDTEHRLKAKVKSGIDPAIAFNELSVDLIRCANAHMSYLVVKYFIEALDTDFAKASHPIKSVLKSVCDIFALHGISEESGRFLEVSVITPNQVAIVRDQIMELFSKIRPDAVALVDAFDYSDFVLNSALGRYDGQVYQRLFELAQKSELNKKKVQPSAKKYLQELQKSKL</sequence>
<comment type="pathway">
    <text evidence="3">Lipid metabolism; peroxisomal fatty acid beta-oxidation.</text>
</comment>
<dbReference type="PIRSF" id="PIRSF000168">
    <property type="entry name" value="Acyl-CoA_oxidase"/>
    <property type="match status" value="1"/>
</dbReference>
<keyword evidence="8" id="KW-0276">Fatty acid metabolism</keyword>
<dbReference type="FunFam" id="1.20.140.10:FF:000005">
    <property type="entry name" value="Acyl-coenzyme A oxidase"/>
    <property type="match status" value="1"/>
</dbReference>
<keyword evidence="12" id="KW-0576">Peroxisome</keyword>
<keyword evidence="7 13" id="KW-0274">FAD</keyword>
<dbReference type="SUPFAM" id="SSF56645">
    <property type="entry name" value="Acyl-CoA dehydrogenase NM domain-like"/>
    <property type="match status" value="1"/>
</dbReference>
<feature type="active site" description="Proton acceptor" evidence="14">
    <location>
        <position position="424"/>
    </location>
</feature>
<keyword evidence="10" id="KW-0560">Oxidoreductase</keyword>
<dbReference type="GO" id="GO:0005524">
    <property type="term" value="F:ATP binding"/>
    <property type="evidence" value="ECO:0007669"/>
    <property type="project" value="UniProtKB-KW"/>
</dbReference>
<dbReference type="FunFam" id="1.10.540.10:FF:000006">
    <property type="entry name" value="Acyl-coenzyme A oxidase"/>
    <property type="match status" value="1"/>
</dbReference>
<evidence type="ECO:0000256" key="10">
    <source>
        <dbReference type="ARBA" id="ARBA00023002"/>
    </source>
</evidence>
<dbReference type="GO" id="GO:0050660">
    <property type="term" value="F:flavin adenine dinucleotide binding"/>
    <property type="evidence" value="ECO:0000318"/>
    <property type="project" value="GO_Central"/>
</dbReference>
<dbReference type="InterPro" id="IPR046373">
    <property type="entry name" value="Acyl-CoA_Oxase/DH_mid-dom_sf"/>
</dbReference>
<evidence type="ECO:0000256" key="11">
    <source>
        <dbReference type="ARBA" id="ARBA00023098"/>
    </source>
</evidence>
<proteinExistence type="inferred from homology"/>
<organism evidence="19 20">
    <name type="scientific">Nematostella vectensis</name>
    <name type="common">Starlet sea anemone</name>
    <dbReference type="NCBI Taxonomy" id="45351"/>
    <lineage>
        <taxon>Eukaryota</taxon>
        <taxon>Metazoa</taxon>
        <taxon>Cnidaria</taxon>
        <taxon>Anthozoa</taxon>
        <taxon>Hexacorallia</taxon>
        <taxon>Actiniaria</taxon>
        <taxon>Edwardsiidae</taxon>
        <taxon>Nematostella</taxon>
    </lineage>
</organism>
<evidence type="ECO:0000256" key="13">
    <source>
        <dbReference type="PIRNR" id="PIRNR000168"/>
    </source>
</evidence>
<dbReference type="GO" id="GO:0033540">
    <property type="term" value="P:fatty acid beta-oxidation using acyl-CoA oxidase"/>
    <property type="evidence" value="ECO:0000318"/>
    <property type="project" value="GO_Central"/>
</dbReference>
<comment type="subcellular location">
    <subcellularLocation>
        <location evidence="2">Peroxisome</location>
    </subcellularLocation>
</comment>
<dbReference type="InterPro" id="IPR055060">
    <property type="entry name" value="ACOX_C_alpha1"/>
</dbReference>
<evidence type="ECO:0000256" key="3">
    <source>
        <dbReference type="ARBA" id="ARBA00004846"/>
    </source>
</evidence>
<dbReference type="InterPro" id="IPR002655">
    <property type="entry name" value="Acyl-CoA_oxidase_C"/>
</dbReference>
<dbReference type="InterPro" id="IPR037069">
    <property type="entry name" value="AcylCoA_DH/ox_N_sf"/>
</dbReference>
<evidence type="ECO:0000256" key="15">
    <source>
        <dbReference type="PIRSR" id="PIRSR000168-2"/>
    </source>
</evidence>
<keyword evidence="20" id="KW-1185">Reference proteome</keyword>
<name>A7SI32_NEMVE</name>
<dbReference type="GO" id="GO:0071949">
    <property type="term" value="F:FAD binding"/>
    <property type="evidence" value="ECO:0007669"/>
    <property type="project" value="InterPro"/>
</dbReference>
<evidence type="ECO:0000256" key="8">
    <source>
        <dbReference type="ARBA" id="ARBA00022832"/>
    </source>
</evidence>
<dbReference type="OrthoDB" id="538336at2759"/>
<evidence type="ECO:0000256" key="1">
    <source>
        <dbReference type="ARBA" id="ARBA00001974"/>
    </source>
</evidence>
<evidence type="ECO:0000259" key="18">
    <source>
        <dbReference type="Pfam" id="PF22924"/>
    </source>
</evidence>
<dbReference type="KEGG" id="nve:5508141"/>
<protein>
    <recommendedName>
        <fullName evidence="13">Acyl-coenzyme A oxidase</fullName>
    </recommendedName>
</protein>
<keyword evidence="5 13" id="KW-0285">Flavoprotein</keyword>
<dbReference type="Gene3D" id="1.10.540.10">
    <property type="entry name" value="Acyl-CoA dehydrogenase/oxidase, N-terminal domain"/>
    <property type="match status" value="1"/>
</dbReference>
<dbReference type="Proteomes" id="UP000001593">
    <property type="component" value="Unassembled WGS sequence"/>
</dbReference>
<dbReference type="InterPro" id="IPR036250">
    <property type="entry name" value="AcylCo_DH-like_C"/>
</dbReference>
<dbReference type="FunFam" id="2.40.110.10:FF:000003">
    <property type="entry name" value="Acyl-coenzyme A oxidase"/>
    <property type="match status" value="1"/>
</dbReference>
<dbReference type="Gene3D" id="1.20.140.10">
    <property type="entry name" value="Butyryl-CoA Dehydrogenase, subunit A, domain 3"/>
    <property type="match status" value="2"/>
</dbReference>
<reference evidence="19 20" key="1">
    <citation type="journal article" date="2007" name="Science">
        <title>Sea anemone genome reveals ancestral eumetazoan gene repertoire and genomic organization.</title>
        <authorList>
            <person name="Putnam N.H."/>
            <person name="Srivastava M."/>
            <person name="Hellsten U."/>
            <person name="Dirks B."/>
            <person name="Chapman J."/>
            <person name="Salamov A."/>
            <person name="Terry A."/>
            <person name="Shapiro H."/>
            <person name="Lindquist E."/>
            <person name="Kapitonov V.V."/>
            <person name="Jurka J."/>
            <person name="Genikhovich G."/>
            <person name="Grigoriev I.V."/>
            <person name="Lucas S.M."/>
            <person name="Steele R.E."/>
            <person name="Finnerty J.R."/>
            <person name="Technau U."/>
            <person name="Martindale M.Q."/>
            <person name="Rokhsar D.S."/>
        </authorList>
    </citation>
    <scope>NUCLEOTIDE SEQUENCE [LARGE SCALE GENOMIC DNA]</scope>
    <source>
        <strain evidence="20">CH2 X CH6</strain>
    </source>
</reference>
<dbReference type="Pfam" id="PF01756">
    <property type="entry name" value="ACOX"/>
    <property type="match status" value="1"/>
</dbReference>
<evidence type="ECO:0000256" key="6">
    <source>
        <dbReference type="ARBA" id="ARBA00022741"/>
    </source>
</evidence>
<dbReference type="PANTHER" id="PTHR10909:SF250">
    <property type="entry name" value="PEROXISOMAL ACYL-COENZYME A OXIDASE 1"/>
    <property type="match status" value="1"/>
</dbReference>
<dbReference type="GO" id="GO:0005777">
    <property type="term" value="C:peroxisome"/>
    <property type="evidence" value="ECO:0000318"/>
    <property type="project" value="GO_Central"/>
</dbReference>
<gene>
    <name evidence="19" type="ORF">NEMVEDRAFT_v1g170851</name>
</gene>
<dbReference type="Pfam" id="PF14749">
    <property type="entry name" value="Acyl-CoA_ox_N"/>
    <property type="match status" value="1"/>
</dbReference>
<feature type="binding site" evidence="15">
    <location>
        <position position="137"/>
    </location>
    <ligand>
        <name>FAD</name>
        <dbReference type="ChEBI" id="CHEBI:57692"/>
    </ligand>
</feature>
<dbReference type="InterPro" id="IPR009100">
    <property type="entry name" value="AcylCoA_DH/oxidase_NM_dom_sf"/>
</dbReference>
<accession>A7SI32</accession>
<evidence type="ECO:0000256" key="4">
    <source>
        <dbReference type="ARBA" id="ARBA00006288"/>
    </source>
</evidence>
<evidence type="ECO:0000256" key="14">
    <source>
        <dbReference type="PIRSR" id="PIRSR000168-1"/>
    </source>
</evidence>
<dbReference type="EMBL" id="DS469664">
    <property type="protein sequence ID" value="EDO36653.1"/>
    <property type="molecule type" value="Genomic_DNA"/>
</dbReference>
<evidence type="ECO:0000256" key="9">
    <source>
        <dbReference type="ARBA" id="ARBA00022840"/>
    </source>
</evidence>
<dbReference type="eggNOG" id="KOG0136">
    <property type="taxonomic scope" value="Eukaryota"/>
</dbReference>
<dbReference type="STRING" id="45351.A7SI32"/>
<evidence type="ECO:0000256" key="7">
    <source>
        <dbReference type="ARBA" id="ARBA00022827"/>
    </source>
</evidence>
<evidence type="ECO:0000256" key="2">
    <source>
        <dbReference type="ARBA" id="ARBA00004275"/>
    </source>
</evidence>
<keyword evidence="11" id="KW-0443">Lipid metabolism</keyword>
<dbReference type="Gene3D" id="2.40.110.10">
    <property type="entry name" value="Butyryl-CoA Dehydrogenase, subunit A, domain 2"/>
    <property type="match status" value="1"/>
</dbReference>
<feature type="binding site" evidence="15">
    <location>
        <position position="176"/>
    </location>
    <ligand>
        <name>FAD</name>
        <dbReference type="ChEBI" id="CHEBI:57692"/>
    </ligand>
</feature>
<dbReference type="Pfam" id="PF22924">
    <property type="entry name" value="ACOX_C_alpha1"/>
    <property type="match status" value="1"/>
</dbReference>
<dbReference type="PhylomeDB" id="A7SI32"/>
<dbReference type="GO" id="GO:0005504">
    <property type="term" value="F:fatty acid binding"/>
    <property type="evidence" value="ECO:0000318"/>
    <property type="project" value="GO_Central"/>
</dbReference>
<comment type="similarity">
    <text evidence="4 13">Belongs to the acyl-CoA oxidase family.</text>
</comment>
<dbReference type="InterPro" id="IPR012258">
    <property type="entry name" value="Acyl-CoA_oxidase"/>
</dbReference>
<evidence type="ECO:0000256" key="5">
    <source>
        <dbReference type="ARBA" id="ARBA00022630"/>
    </source>
</evidence>
<evidence type="ECO:0000256" key="12">
    <source>
        <dbReference type="ARBA" id="ARBA00023140"/>
    </source>
</evidence>
<feature type="domain" description="Acyl-coenzyme A oxidase N-terminal" evidence="17">
    <location>
        <begin position="15"/>
        <end position="130"/>
    </location>
</feature>
<dbReference type="OMA" id="VWWAGGR"/>
<dbReference type="InterPro" id="IPR029320">
    <property type="entry name" value="Acyl-CoA_ox_N"/>
</dbReference>
<dbReference type="FunFam" id="1.20.140.10:FF:000013">
    <property type="entry name" value="Acyl-coenzyme A oxidase"/>
    <property type="match status" value="1"/>
</dbReference>
<dbReference type="SUPFAM" id="SSF47203">
    <property type="entry name" value="Acyl-CoA dehydrogenase C-terminal domain-like"/>
    <property type="match status" value="2"/>
</dbReference>
<evidence type="ECO:0000313" key="20">
    <source>
        <dbReference type="Proteomes" id="UP000001593"/>
    </source>
</evidence>
<feature type="domain" description="Acyl-CoA oxidase C-terminal" evidence="16">
    <location>
        <begin position="476"/>
        <end position="658"/>
    </location>
</feature>
<dbReference type="PANTHER" id="PTHR10909">
    <property type="entry name" value="ELECTRON TRANSPORT OXIDOREDUCTASE"/>
    <property type="match status" value="1"/>
</dbReference>
<dbReference type="AlphaFoldDB" id="A7SI32"/>
<dbReference type="InParanoid" id="A7SI32"/>
<evidence type="ECO:0000259" key="17">
    <source>
        <dbReference type="Pfam" id="PF14749"/>
    </source>
</evidence>
<evidence type="ECO:0000259" key="16">
    <source>
        <dbReference type="Pfam" id="PF01756"/>
    </source>
</evidence>
<dbReference type="HOGENOM" id="CLU_014629_3_1_1"/>